<proteinExistence type="predicted"/>
<geneLocation type="plasmid" evidence="2">
    <name>pC5.7c</name>
</geneLocation>
<name>A0A7S4ZRI2_RHIRH</name>
<sequence length="70" mass="7181">MGGRSEAENLSHVAAQIALSKLNKSPPGAPSPPSASTTTPSEISRSAQIRAGLLGRSQSKTERPNPSSVQ</sequence>
<evidence type="ECO:0000313" key="2">
    <source>
        <dbReference type="EMBL" id="QCL09312.1"/>
    </source>
</evidence>
<dbReference type="AlphaFoldDB" id="A0A7S4ZRI2"/>
<protein>
    <submittedName>
        <fullName evidence="2">Uncharacterized protein</fullName>
    </submittedName>
</protein>
<evidence type="ECO:0000256" key="1">
    <source>
        <dbReference type="SAM" id="MobiDB-lite"/>
    </source>
</evidence>
<dbReference type="EMBL" id="MK318969">
    <property type="protein sequence ID" value="QCL09312.1"/>
    <property type="molecule type" value="Genomic_DNA"/>
</dbReference>
<gene>
    <name evidence="2" type="ORF">pC5.7c_444</name>
</gene>
<keyword evidence="2" id="KW-0614">Plasmid</keyword>
<reference evidence="2" key="1">
    <citation type="submission" date="2018-12" db="EMBL/GenBank/DDBJ databases">
        <title>Three Rhizobium rhizogenes strains isolated from the same crown gall tumor carry diverse plasmids.</title>
        <authorList>
            <person name="Pulawska J."/>
            <person name="Kuzmanovic N."/>
        </authorList>
    </citation>
    <scope>NUCLEOTIDE SEQUENCE</scope>
    <source>
        <strain evidence="2">C5.7</strain>
        <plasmid evidence="2">pC5.7c</plasmid>
    </source>
</reference>
<feature type="region of interest" description="Disordered" evidence="1">
    <location>
        <begin position="18"/>
        <end position="70"/>
    </location>
</feature>
<organism evidence="2">
    <name type="scientific">Rhizobium rhizogenes</name>
    <name type="common">Agrobacterium rhizogenes</name>
    <dbReference type="NCBI Taxonomy" id="359"/>
    <lineage>
        <taxon>Bacteria</taxon>
        <taxon>Pseudomonadati</taxon>
        <taxon>Pseudomonadota</taxon>
        <taxon>Alphaproteobacteria</taxon>
        <taxon>Hyphomicrobiales</taxon>
        <taxon>Rhizobiaceae</taxon>
        <taxon>Rhizobium/Agrobacterium group</taxon>
        <taxon>Rhizobium</taxon>
    </lineage>
</organism>
<accession>A0A7S4ZRI2</accession>